<evidence type="ECO:0000313" key="2">
    <source>
        <dbReference type="EMBL" id="QDV09507.1"/>
    </source>
</evidence>
<evidence type="ECO:0000259" key="1">
    <source>
        <dbReference type="Pfam" id="PF11845"/>
    </source>
</evidence>
<organism evidence="2 3">
    <name type="scientific">Saltatorellus ferox</name>
    <dbReference type="NCBI Taxonomy" id="2528018"/>
    <lineage>
        <taxon>Bacteria</taxon>
        <taxon>Pseudomonadati</taxon>
        <taxon>Planctomycetota</taxon>
        <taxon>Planctomycetia</taxon>
        <taxon>Planctomycetia incertae sedis</taxon>
        <taxon>Saltatorellus</taxon>
    </lineage>
</organism>
<dbReference type="Pfam" id="PF11845">
    <property type="entry name" value="Tll0287-like"/>
    <property type="match status" value="1"/>
</dbReference>
<gene>
    <name evidence="2" type="ORF">Poly30_50650</name>
</gene>
<keyword evidence="3" id="KW-1185">Reference proteome</keyword>
<proteinExistence type="predicted"/>
<sequence>MPAPQSSRASALPSFAFAQNLTITLNLAITVSLALTACGGDGSAPASTTEWHSIERGKLSQPQTALLGRFEAARNELASSLFSELTGAIQASGHAEAISVCQERAPAIAKAVSTKNDLRIGRTAARLRNPSNAAPTWAADRLASEPDEYLFARGDGELRALFPILIAPACLACHGKEDDLGEGVAEALSIRYSADQATGFSAGDLRGWFWVENDAN</sequence>
<dbReference type="InterPro" id="IPR021796">
    <property type="entry name" value="Tll0287-like_dom"/>
</dbReference>
<dbReference type="EMBL" id="CP036434">
    <property type="protein sequence ID" value="QDV09507.1"/>
    <property type="molecule type" value="Genomic_DNA"/>
</dbReference>
<protein>
    <recommendedName>
        <fullName evidence="1">Tll0287-like domain-containing protein</fullName>
    </recommendedName>
</protein>
<feature type="domain" description="Tll0287-like" evidence="1">
    <location>
        <begin position="65"/>
        <end position="211"/>
    </location>
</feature>
<dbReference type="Proteomes" id="UP000320390">
    <property type="component" value="Chromosome"/>
</dbReference>
<accession>A0A518EZJ1</accession>
<dbReference type="RefSeq" id="WP_419190633.1">
    <property type="nucleotide sequence ID" value="NZ_CP036434.1"/>
</dbReference>
<evidence type="ECO:0000313" key="3">
    <source>
        <dbReference type="Proteomes" id="UP000320390"/>
    </source>
</evidence>
<name>A0A518EZJ1_9BACT</name>
<reference evidence="2 3" key="1">
    <citation type="submission" date="2019-02" db="EMBL/GenBank/DDBJ databases">
        <title>Deep-cultivation of Planctomycetes and their phenomic and genomic characterization uncovers novel biology.</title>
        <authorList>
            <person name="Wiegand S."/>
            <person name="Jogler M."/>
            <person name="Boedeker C."/>
            <person name="Pinto D."/>
            <person name="Vollmers J."/>
            <person name="Rivas-Marin E."/>
            <person name="Kohn T."/>
            <person name="Peeters S.H."/>
            <person name="Heuer A."/>
            <person name="Rast P."/>
            <person name="Oberbeckmann S."/>
            <person name="Bunk B."/>
            <person name="Jeske O."/>
            <person name="Meyerdierks A."/>
            <person name="Storesund J.E."/>
            <person name="Kallscheuer N."/>
            <person name="Luecker S."/>
            <person name="Lage O.M."/>
            <person name="Pohl T."/>
            <person name="Merkel B.J."/>
            <person name="Hornburger P."/>
            <person name="Mueller R.-W."/>
            <person name="Bruemmer F."/>
            <person name="Labrenz M."/>
            <person name="Spormann A.M."/>
            <person name="Op den Camp H."/>
            <person name="Overmann J."/>
            <person name="Amann R."/>
            <person name="Jetten M.S.M."/>
            <person name="Mascher T."/>
            <person name="Medema M.H."/>
            <person name="Devos D.P."/>
            <person name="Kaster A.-K."/>
            <person name="Ovreas L."/>
            <person name="Rohde M."/>
            <person name="Galperin M.Y."/>
            <person name="Jogler C."/>
        </authorList>
    </citation>
    <scope>NUCLEOTIDE SEQUENCE [LARGE SCALE GENOMIC DNA]</scope>
    <source>
        <strain evidence="2 3">Poly30</strain>
    </source>
</reference>
<dbReference type="AlphaFoldDB" id="A0A518EZJ1"/>